<sequence length="70" mass="7845">MDKLKKLRPGWGILPVAIFLAIWEVVARLNLTPGEFFFPPFSAVVVEFYHLTATGVLGDNFLSSLIRVLI</sequence>
<organism evidence="2">
    <name type="scientific">marine sediment metagenome</name>
    <dbReference type="NCBI Taxonomy" id="412755"/>
    <lineage>
        <taxon>unclassified sequences</taxon>
        <taxon>metagenomes</taxon>
        <taxon>ecological metagenomes</taxon>
    </lineage>
</organism>
<name>X1M6F7_9ZZZZ</name>
<keyword evidence="1" id="KW-0472">Membrane</keyword>
<comment type="caution">
    <text evidence="2">The sequence shown here is derived from an EMBL/GenBank/DDBJ whole genome shotgun (WGS) entry which is preliminary data.</text>
</comment>
<feature type="transmembrane region" description="Helical" evidence="1">
    <location>
        <begin position="37"/>
        <end position="57"/>
    </location>
</feature>
<dbReference type="EMBL" id="BARV01021748">
    <property type="protein sequence ID" value="GAI27192.1"/>
    <property type="molecule type" value="Genomic_DNA"/>
</dbReference>
<protein>
    <recommendedName>
        <fullName evidence="3">ABC transmembrane type-1 domain-containing protein</fullName>
    </recommendedName>
</protein>
<feature type="non-terminal residue" evidence="2">
    <location>
        <position position="70"/>
    </location>
</feature>
<evidence type="ECO:0000256" key="1">
    <source>
        <dbReference type="SAM" id="Phobius"/>
    </source>
</evidence>
<dbReference type="AlphaFoldDB" id="X1M6F7"/>
<feature type="transmembrane region" description="Helical" evidence="1">
    <location>
        <begin position="12"/>
        <end position="31"/>
    </location>
</feature>
<accession>X1M6F7</accession>
<keyword evidence="1" id="KW-1133">Transmembrane helix</keyword>
<gene>
    <name evidence="2" type="ORF">S06H3_35973</name>
</gene>
<evidence type="ECO:0000313" key="2">
    <source>
        <dbReference type="EMBL" id="GAI27192.1"/>
    </source>
</evidence>
<keyword evidence="1" id="KW-0812">Transmembrane</keyword>
<proteinExistence type="predicted"/>
<reference evidence="2" key="1">
    <citation type="journal article" date="2014" name="Front. Microbiol.">
        <title>High frequency of phylogenetically diverse reductive dehalogenase-homologous genes in deep subseafloor sedimentary metagenomes.</title>
        <authorList>
            <person name="Kawai M."/>
            <person name="Futagami T."/>
            <person name="Toyoda A."/>
            <person name="Takaki Y."/>
            <person name="Nishi S."/>
            <person name="Hori S."/>
            <person name="Arai W."/>
            <person name="Tsubouchi T."/>
            <person name="Morono Y."/>
            <person name="Uchiyama I."/>
            <person name="Ito T."/>
            <person name="Fujiyama A."/>
            <person name="Inagaki F."/>
            <person name="Takami H."/>
        </authorList>
    </citation>
    <scope>NUCLEOTIDE SEQUENCE</scope>
    <source>
        <strain evidence="2">Expedition CK06-06</strain>
    </source>
</reference>
<evidence type="ECO:0008006" key="3">
    <source>
        <dbReference type="Google" id="ProtNLM"/>
    </source>
</evidence>